<gene>
    <name evidence="1" type="primary">cpe</name>
</gene>
<dbReference type="EMBL" id="AB604035">
    <property type="protein sequence ID" value="BAK40994.1"/>
    <property type="molecule type" value="Genomic_DNA"/>
</dbReference>
<sequence>MQNTTNMLSNNLNPMVFENAKEVLLVSEDLKTPINITKSNSNLSDGLYVIDKGDGWILGEPSVVSSQILNPNETGTFSQSLTKSKEVSINVNFSVGFTSEFIQASVEYGFGITIGEQNTIERSVSTTAGPNEYVYYKVYATYRKYQAIRISHGNISDDGSIYKLTGIWLSKTSADSLANIDQGSLIETGERCVLTVPSSDIEKEILDLAAATERLNLTDALNTNPAGNLYDWRSSNSYPWTQKLNLHLTITATGQKYRILASRIVDFNIYSNNFNNLVKLQESLGDGVNDHYIDISLDAGQYVLVMKANSSYSGNYPYAILFQKF</sequence>
<dbReference type="Gene3D" id="2.170.15.20">
    <property type="match status" value="1"/>
</dbReference>
<geneLocation type="plasmid" evidence="1">
    <name>pCPPB-1</name>
</geneLocation>
<geneLocation type="plasmid" evidence="3">
    <name>pCPTGII002</name>
</geneLocation>
<dbReference type="Gene3D" id="2.60.120.1050">
    <property type="match status" value="1"/>
</dbReference>
<evidence type="ECO:0000313" key="3">
    <source>
        <dbReference type="EMBL" id="BAK40993.1"/>
    </source>
</evidence>
<evidence type="ECO:0000313" key="2">
    <source>
        <dbReference type="EMBL" id="BAK40992.1"/>
    </source>
</evidence>
<dbReference type="CDD" id="cd20227">
    <property type="entry name" value="PFM_CPE-like"/>
    <property type="match status" value="1"/>
</dbReference>
<dbReference type="EMBL" id="AB604033">
    <property type="protein sequence ID" value="BAK40992.1"/>
    <property type="molecule type" value="Genomic_DNA"/>
</dbReference>
<dbReference type="GO" id="GO:0005576">
    <property type="term" value="C:extracellular region"/>
    <property type="evidence" value="ECO:0007669"/>
    <property type="project" value="InterPro"/>
</dbReference>
<dbReference type="PRINTS" id="PR01394">
    <property type="entry name" value="CLENTEROTOXN"/>
</dbReference>
<dbReference type="InterPro" id="IPR003897">
    <property type="entry name" value="Clenterotox"/>
</dbReference>
<reference evidence="1" key="1">
    <citation type="journal article" date="2011" name="PLoS ONE">
        <title>Identification of novel Clostridium perfringens type E strains that carry an iota toxin plasmid with a functional enterotoxin gene.</title>
        <authorList>
            <person name="Miyamoto K."/>
            <person name="Yumine N."/>
            <person name="Mimura K."/>
            <person name="Nagahama M."/>
            <person name="Li J."/>
            <person name="McClane B.A."/>
            <person name="Akimoto S."/>
        </authorList>
    </citation>
    <scope>NUCLEOTIDE SEQUENCE</scope>
    <source>
        <strain evidence="2">3441</strain>
        <strain evidence="1">PB-1</strain>
        <strain evidence="3">TGII002</strain>
        <strain evidence="4">TGII003</strain>
        <plasmid evidence="2">pCP3441</plasmid>
        <plasmid evidence="1">pCPPB-1</plasmid>
        <plasmid evidence="3">pCPTGII002</plasmid>
        <plasmid evidence="4">pCPTGII003</plasmid>
    </source>
</reference>
<evidence type="ECO:0000313" key="4">
    <source>
        <dbReference type="EMBL" id="BAK40994.1"/>
    </source>
</evidence>
<dbReference type="AlphaFoldDB" id="F7J0A5"/>
<geneLocation type="plasmid" evidence="4">
    <name>pCPTGII003</name>
</geneLocation>
<accession>F7J0A5</accession>
<dbReference type="Pfam" id="PF03505">
    <property type="entry name" value="Clenterotox"/>
    <property type="match status" value="1"/>
</dbReference>
<evidence type="ECO:0000313" key="1">
    <source>
        <dbReference type="EMBL" id="BAK40946.1"/>
    </source>
</evidence>
<organism evidence="1">
    <name type="scientific">Clostridium perfringens</name>
    <dbReference type="NCBI Taxonomy" id="1502"/>
    <lineage>
        <taxon>Bacteria</taxon>
        <taxon>Bacillati</taxon>
        <taxon>Bacillota</taxon>
        <taxon>Clostridia</taxon>
        <taxon>Eubacteriales</taxon>
        <taxon>Clostridiaceae</taxon>
        <taxon>Clostridium</taxon>
    </lineage>
</organism>
<dbReference type="EMBL" id="AB604032">
    <property type="protein sequence ID" value="BAK40946.1"/>
    <property type="molecule type" value="Genomic_DNA"/>
</dbReference>
<protein>
    <submittedName>
        <fullName evidence="1">Enterotoxin</fullName>
    </submittedName>
</protein>
<keyword evidence="1" id="KW-0614">Plasmid</keyword>
<dbReference type="SMR" id="F7J0A5"/>
<dbReference type="EMBL" id="AB604034">
    <property type="protein sequence ID" value="BAK40993.1"/>
    <property type="molecule type" value="Genomic_DNA"/>
</dbReference>
<name>F7J0A5_CLOPF</name>
<proteinExistence type="predicted"/>
<geneLocation type="plasmid" evidence="2">
    <name>pCP3441</name>
</geneLocation>